<feature type="domain" description="Peptidase S9 prolyl oligopeptidase catalytic" evidence="2">
    <location>
        <begin position="96"/>
        <end position="249"/>
    </location>
</feature>
<dbReference type="Pfam" id="PF00326">
    <property type="entry name" value="Peptidase_S9"/>
    <property type="match status" value="1"/>
</dbReference>
<dbReference type="RefSeq" id="WP_137645342.1">
    <property type="nucleotide sequence ID" value="NZ_BAABRM010000015.1"/>
</dbReference>
<reference evidence="3 4" key="1">
    <citation type="submission" date="2024-09" db="EMBL/GenBank/DDBJ databases">
        <authorList>
            <person name="Sun Q."/>
            <person name="Mori K."/>
        </authorList>
    </citation>
    <scope>NUCLEOTIDE SEQUENCE [LARGE SCALE GENOMIC DNA]</scope>
    <source>
        <strain evidence="3 4">TBRC 4575</strain>
    </source>
</reference>
<proteinExistence type="predicted"/>
<evidence type="ECO:0000313" key="4">
    <source>
        <dbReference type="Proteomes" id="UP001589855"/>
    </source>
</evidence>
<dbReference type="EMBL" id="JBHLUK010000066">
    <property type="protein sequence ID" value="MFC0424062.1"/>
    <property type="molecule type" value="Genomic_DNA"/>
</dbReference>
<evidence type="ECO:0000259" key="2">
    <source>
        <dbReference type="Pfam" id="PF00326"/>
    </source>
</evidence>
<dbReference type="PANTHER" id="PTHR22946">
    <property type="entry name" value="DIENELACTONE HYDROLASE DOMAIN-CONTAINING PROTEIN-RELATED"/>
    <property type="match status" value="1"/>
</dbReference>
<evidence type="ECO:0000256" key="1">
    <source>
        <dbReference type="ARBA" id="ARBA00022801"/>
    </source>
</evidence>
<dbReference type="InterPro" id="IPR001375">
    <property type="entry name" value="Peptidase_S9_cat"/>
</dbReference>
<gene>
    <name evidence="3" type="ORF">ACFFGS_08030</name>
</gene>
<dbReference type="InterPro" id="IPR029058">
    <property type="entry name" value="AB_hydrolase_fold"/>
</dbReference>
<keyword evidence="4" id="KW-1185">Reference proteome</keyword>
<dbReference type="Gene3D" id="3.40.50.1820">
    <property type="entry name" value="alpha/beta hydrolase"/>
    <property type="match status" value="1"/>
</dbReference>
<dbReference type="PANTHER" id="PTHR22946:SF9">
    <property type="entry name" value="POLYKETIDE TRANSFERASE AF380"/>
    <property type="match status" value="1"/>
</dbReference>
<sequence>MLIKPQNIQDVPVIEVIEDALIDQPLPLVVFYHGWRSRNDLVLTQARKLAAKRLRVILPDAINHGQRVQPVSSLPSFTFWNSIQGNLAEFDLLIQTYQRRGLILNNQIGVGGYSMGGMTTGALLTHHPEITAAAIIMGTPNLNAYAELVRHYAAKQHVYLPTAMADLTGWIDAFDLNLHPETIAKRPLLFWHGTADERIPYQQARDFFDRIHHEAYGQQTAFITGYQAQHLVKIPLMEKVANFFDYYLNQTEHL</sequence>
<dbReference type="GO" id="GO:0016787">
    <property type="term" value="F:hydrolase activity"/>
    <property type="evidence" value="ECO:0007669"/>
    <property type="project" value="UniProtKB-KW"/>
</dbReference>
<dbReference type="Proteomes" id="UP001589855">
    <property type="component" value="Unassembled WGS sequence"/>
</dbReference>
<comment type="caution">
    <text evidence="3">The sequence shown here is derived from an EMBL/GenBank/DDBJ whole genome shotgun (WGS) entry which is preliminary data.</text>
</comment>
<organism evidence="3 4">
    <name type="scientific">Lactiplantibacillus plajomi</name>
    <dbReference type="NCBI Taxonomy" id="1457217"/>
    <lineage>
        <taxon>Bacteria</taxon>
        <taxon>Bacillati</taxon>
        <taxon>Bacillota</taxon>
        <taxon>Bacilli</taxon>
        <taxon>Lactobacillales</taxon>
        <taxon>Lactobacillaceae</taxon>
        <taxon>Lactiplantibacillus</taxon>
    </lineage>
</organism>
<dbReference type="InterPro" id="IPR050261">
    <property type="entry name" value="FrsA_esterase"/>
</dbReference>
<dbReference type="SUPFAM" id="SSF53474">
    <property type="entry name" value="alpha/beta-Hydrolases"/>
    <property type="match status" value="1"/>
</dbReference>
<name>A0ABV6K4M1_9LACO</name>
<accession>A0ABV6K4M1</accession>
<keyword evidence="1 3" id="KW-0378">Hydrolase</keyword>
<protein>
    <submittedName>
        <fullName evidence="3">Alpha/beta fold hydrolase</fullName>
    </submittedName>
</protein>
<evidence type="ECO:0000313" key="3">
    <source>
        <dbReference type="EMBL" id="MFC0424062.1"/>
    </source>
</evidence>